<sequence length="364" mass="40624">MGGSQSVEIPGGGSEGYHVLRVQENSPGHRAGLEPFFDFIVSISDTRLNKDNDTLKELLKASVEKPVKMLVYSSKTLELRESTVTPSNLWGGQGLLGVSIRFCSFEGANENVWHVLEVEPNSPAAIAGLRPHTDYIIGADTVMNESEDLFSLIESHEGKPLKLYVYNTDTDNCREVVIAPNSAWGGDGRYNSIVHLILYHIVCFLLTVQFRKKTKTNFSFFVQLSRLCRPSRLSICPPWPTCPLCPPCCLPSCPFCPRVWLPSCQLPFLPLSQSALPLSCPQQTLLPSPLLLPQKRSSPRKHQYPWKRRPNYEMDEEPALPHHRTKHTSGYTLAPSSSVFYLFGSGCSDRGSAHQSVSRRRVGQ</sequence>
<dbReference type="Ensembl" id="ENSPMGT00000026709.1">
    <property type="protein sequence ID" value="ENSPMGP00000025071.1"/>
    <property type="gene ID" value="ENSPMGG00000020261.1"/>
</dbReference>
<evidence type="ECO:0000256" key="5">
    <source>
        <dbReference type="ARBA" id="ARBA00022737"/>
    </source>
</evidence>
<evidence type="ECO:0000313" key="11">
    <source>
        <dbReference type="Ensembl" id="ENSPMGP00000025071.1"/>
    </source>
</evidence>
<evidence type="ECO:0000256" key="7">
    <source>
        <dbReference type="ARBA" id="ARBA00023136"/>
    </source>
</evidence>
<name>A0A3B4B958_9GOBI</name>
<keyword evidence="9" id="KW-0862">Zinc</keyword>
<evidence type="ECO:0000256" key="8">
    <source>
        <dbReference type="ARBA" id="ARBA00023288"/>
    </source>
</evidence>
<keyword evidence="5" id="KW-0677">Repeat</keyword>
<dbReference type="GO" id="GO:0007030">
    <property type="term" value="P:Golgi organization"/>
    <property type="evidence" value="ECO:0007669"/>
    <property type="project" value="TreeGrafter"/>
</dbReference>
<evidence type="ECO:0000256" key="1">
    <source>
        <dbReference type="ARBA" id="ARBA00004394"/>
    </source>
</evidence>
<feature type="domain" description="PDZ GRASP-type" evidence="10">
    <location>
        <begin position="15"/>
        <end position="105"/>
    </location>
</feature>
<dbReference type="FunFam" id="2.30.42.10:FF:000056">
    <property type="entry name" value="Golgi reassembly-stacking protein 2 isoform 1"/>
    <property type="match status" value="1"/>
</dbReference>
<dbReference type="PROSITE" id="PS51865">
    <property type="entry name" value="PDZ_GRASP"/>
    <property type="match status" value="2"/>
</dbReference>
<feature type="domain" description="PDZ GRASP-type" evidence="10">
    <location>
        <begin position="111"/>
        <end position="199"/>
    </location>
</feature>
<organism evidence="11 12">
    <name type="scientific">Periophthalmus magnuspinnatus</name>
    <dbReference type="NCBI Taxonomy" id="409849"/>
    <lineage>
        <taxon>Eukaryota</taxon>
        <taxon>Metazoa</taxon>
        <taxon>Chordata</taxon>
        <taxon>Craniata</taxon>
        <taxon>Vertebrata</taxon>
        <taxon>Euteleostomi</taxon>
        <taxon>Actinopterygii</taxon>
        <taxon>Neopterygii</taxon>
        <taxon>Teleostei</taxon>
        <taxon>Neoteleostei</taxon>
        <taxon>Acanthomorphata</taxon>
        <taxon>Gobiaria</taxon>
        <taxon>Gobiiformes</taxon>
        <taxon>Gobioidei</taxon>
        <taxon>Gobiidae</taxon>
        <taxon>Oxudercinae</taxon>
        <taxon>Periophthalmus</taxon>
    </lineage>
</organism>
<keyword evidence="12" id="KW-1185">Reference proteome</keyword>
<reference evidence="11" key="1">
    <citation type="submission" date="2025-08" db="UniProtKB">
        <authorList>
            <consortium name="Ensembl"/>
        </authorList>
    </citation>
    <scope>IDENTIFICATION</scope>
</reference>
<evidence type="ECO:0000313" key="12">
    <source>
        <dbReference type="Proteomes" id="UP000261520"/>
    </source>
</evidence>
<dbReference type="FunFam" id="2.30.42.10:FF:000026">
    <property type="entry name" value="Golgi reassembly stacking protein 2"/>
    <property type="match status" value="1"/>
</dbReference>
<evidence type="ECO:0000256" key="9">
    <source>
        <dbReference type="PIRSR" id="PIRSR607583-1"/>
    </source>
</evidence>
<evidence type="ECO:0000256" key="6">
    <source>
        <dbReference type="ARBA" id="ARBA00023034"/>
    </source>
</evidence>
<evidence type="ECO:0000256" key="2">
    <source>
        <dbReference type="ARBA" id="ARBA00007144"/>
    </source>
</evidence>
<evidence type="ECO:0000256" key="3">
    <source>
        <dbReference type="ARBA" id="ARBA00022553"/>
    </source>
</evidence>
<keyword evidence="3" id="KW-0597">Phosphoprotein</keyword>
<dbReference type="InterPro" id="IPR024958">
    <property type="entry name" value="GRASP_PDZ"/>
</dbReference>
<dbReference type="InterPro" id="IPR036034">
    <property type="entry name" value="PDZ_sf"/>
</dbReference>
<dbReference type="STRING" id="409849.ENSPMGP00000025071"/>
<dbReference type="GO" id="GO:0046872">
    <property type="term" value="F:metal ion binding"/>
    <property type="evidence" value="ECO:0007669"/>
    <property type="project" value="UniProtKB-KW"/>
</dbReference>
<dbReference type="Proteomes" id="UP000261520">
    <property type="component" value="Unplaced"/>
</dbReference>
<dbReference type="InterPro" id="IPR007583">
    <property type="entry name" value="GRASP55_65"/>
</dbReference>
<feature type="binding site" evidence="9">
    <location>
        <position position="103"/>
    </location>
    <ligand>
        <name>Zn(2+)</name>
        <dbReference type="ChEBI" id="CHEBI:29105"/>
    </ligand>
</feature>
<feature type="binding site" evidence="9">
    <location>
        <position position="18"/>
    </location>
    <ligand>
        <name>Zn(2+)</name>
        <dbReference type="ChEBI" id="CHEBI:29105"/>
    </ligand>
</feature>
<keyword evidence="8" id="KW-0449">Lipoprotein</keyword>
<comment type="subcellular location">
    <subcellularLocation>
        <location evidence="1">Golgi apparatus membrane</location>
    </subcellularLocation>
</comment>
<dbReference type="AlphaFoldDB" id="A0A3B4B958"/>
<proteinExistence type="inferred from homology"/>
<dbReference type="PANTHER" id="PTHR12893:SF1">
    <property type="entry name" value="GOLGI REASSEMBLY-STACKING PROTEIN 2"/>
    <property type="match status" value="1"/>
</dbReference>
<keyword evidence="7" id="KW-0472">Membrane</keyword>
<evidence type="ECO:0000259" key="10">
    <source>
        <dbReference type="PROSITE" id="PS51865"/>
    </source>
</evidence>
<dbReference type="PANTHER" id="PTHR12893">
    <property type="entry name" value="GOLGI REASSEMBLY STACKING PROTEIN GRASP"/>
    <property type="match status" value="1"/>
</dbReference>
<reference evidence="11" key="2">
    <citation type="submission" date="2025-09" db="UniProtKB">
        <authorList>
            <consortium name="Ensembl"/>
        </authorList>
    </citation>
    <scope>IDENTIFICATION</scope>
</reference>
<keyword evidence="9" id="KW-0479">Metal-binding</keyword>
<keyword evidence="4" id="KW-0519">Myristate</keyword>
<dbReference type="SUPFAM" id="SSF50156">
    <property type="entry name" value="PDZ domain-like"/>
    <property type="match status" value="2"/>
</dbReference>
<keyword evidence="6" id="KW-0333">Golgi apparatus</keyword>
<dbReference type="GO" id="GO:0000139">
    <property type="term" value="C:Golgi membrane"/>
    <property type="evidence" value="ECO:0007669"/>
    <property type="project" value="UniProtKB-SubCell"/>
</dbReference>
<accession>A0A3B4B958</accession>
<protein>
    <recommendedName>
        <fullName evidence="10">PDZ GRASP-type domain-containing protein</fullName>
    </recommendedName>
</protein>
<comment type="similarity">
    <text evidence="2">Belongs to the GORASP family.</text>
</comment>
<dbReference type="Pfam" id="PF04495">
    <property type="entry name" value="GRASP55_65"/>
    <property type="match status" value="1"/>
</dbReference>
<dbReference type="Gene3D" id="2.30.42.10">
    <property type="match status" value="2"/>
</dbReference>
<evidence type="ECO:0000256" key="4">
    <source>
        <dbReference type="ARBA" id="ARBA00022707"/>
    </source>
</evidence>